<reference evidence="3" key="1">
    <citation type="submission" date="2012-11" db="EMBL/GenBank/DDBJ databases">
        <authorList>
            <person name="Lucero-Rivera Y.E."/>
            <person name="Tovar-Ramirez D."/>
        </authorList>
    </citation>
    <scope>NUCLEOTIDE SEQUENCE [LARGE SCALE GENOMIC DNA]</scope>
    <source>
        <strain evidence="3">Araruama</strain>
    </source>
</reference>
<evidence type="ECO:0000313" key="3">
    <source>
        <dbReference type="Proteomes" id="UP000189670"/>
    </source>
</evidence>
<protein>
    <recommendedName>
        <fullName evidence="4">Lipoprotein</fullName>
    </recommendedName>
</protein>
<proteinExistence type="predicted"/>
<dbReference type="PROSITE" id="PS51257">
    <property type="entry name" value="PROKAR_LIPOPROTEIN"/>
    <property type="match status" value="1"/>
</dbReference>
<dbReference type="EMBL" id="ATBP01001204">
    <property type="protein sequence ID" value="ETR67809.1"/>
    <property type="molecule type" value="Genomic_DNA"/>
</dbReference>
<feature type="signal peptide" evidence="1">
    <location>
        <begin position="1"/>
        <end position="19"/>
    </location>
</feature>
<evidence type="ECO:0000256" key="1">
    <source>
        <dbReference type="SAM" id="SignalP"/>
    </source>
</evidence>
<sequence>MKIRKFFYFFVFLFFISCAGNSEDNEHSLSNKNITSSEEWLCTTSDGTGSGHWTFSKDINGQIIAEGDFCQVYEGLAVIISPFSTGNVSIKDNLVSFFANGTASIEFNNHSTDTSTYELYVEQVFDQNEMPVATYSIEFLNPDWSLDGEQLTIEGAATTFRVQKNGHDLSPEMKKLKPTGDWKPKATFSNNNKSVEIYLQSYCTEFHNEVPDEGQLFDEVKQTGNTFFKAYSRFYNSLYSICANSYGINILDKRIVIEKDYRGKLRQLFKKLALIQYKSYELKEIMFGFVNQQSQLNSDKYLFDQLFQRALWIKTDNISPESNYDEEDDEDDVNNIIDMLELLAVHESDKTNISNIMHSINNLENEYINNVHESALDLLDLINQYDTFFKFLVS</sequence>
<gene>
    <name evidence="2" type="ORF">OMM_04941</name>
</gene>
<feature type="chain" id="PRO_5010741294" description="Lipoprotein" evidence="1">
    <location>
        <begin position="20"/>
        <end position="394"/>
    </location>
</feature>
<comment type="caution">
    <text evidence="2">The sequence shown here is derived from an EMBL/GenBank/DDBJ whole genome shotgun (WGS) entry which is preliminary data.</text>
</comment>
<dbReference type="AlphaFoldDB" id="A0A1V1NYX9"/>
<dbReference type="Proteomes" id="UP000189670">
    <property type="component" value="Unassembled WGS sequence"/>
</dbReference>
<accession>A0A1V1NYX9</accession>
<keyword evidence="1" id="KW-0732">Signal</keyword>
<evidence type="ECO:0000313" key="2">
    <source>
        <dbReference type="EMBL" id="ETR67809.1"/>
    </source>
</evidence>
<organism evidence="2 3">
    <name type="scientific">Candidatus Magnetoglobus multicellularis str. Araruama</name>
    <dbReference type="NCBI Taxonomy" id="890399"/>
    <lineage>
        <taxon>Bacteria</taxon>
        <taxon>Pseudomonadati</taxon>
        <taxon>Thermodesulfobacteriota</taxon>
        <taxon>Desulfobacteria</taxon>
        <taxon>Desulfobacterales</taxon>
        <taxon>Desulfobacteraceae</taxon>
        <taxon>Candidatus Magnetoglobus</taxon>
    </lineage>
</organism>
<evidence type="ECO:0008006" key="4">
    <source>
        <dbReference type="Google" id="ProtNLM"/>
    </source>
</evidence>
<name>A0A1V1NYX9_9BACT</name>